<evidence type="ECO:0000313" key="1">
    <source>
        <dbReference type="EMBL" id="GAI90234.1"/>
    </source>
</evidence>
<accession>X1UD06</accession>
<sequence length="35" mass="4195">GKFDWSRAYIDRESTFYRNVFNGFSEGFSTYEPYG</sequence>
<dbReference type="EMBL" id="BARW01019001">
    <property type="protein sequence ID" value="GAI90234.1"/>
    <property type="molecule type" value="Genomic_DNA"/>
</dbReference>
<protein>
    <submittedName>
        <fullName evidence="1">Uncharacterized protein</fullName>
    </submittedName>
</protein>
<reference evidence="1" key="1">
    <citation type="journal article" date="2014" name="Front. Microbiol.">
        <title>High frequency of phylogenetically diverse reductive dehalogenase-homologous genes in deep subseafloor sedimentary metagenomes.</title>
        <authorList>
            <person name="Kawai M."/>
            <person name="Futagami T."/>
            <person name="Toyoda A."/>
            <person name="Takaki Y."/>
            <person name="Nishi S."/>
            <person name="Hori S."/>
            <person name="Arai W."/>
            <person name="Tsubouchi T."/>
            <person name="Morono Y."/>
            <person name="Uchiyama I."/>
            <person name="Ito T."/>
            <person name="Fujiyama A."/>
            <person name="Inagaki F."/>
            <person name="Takami H."/>
        </authorList>
    </citation>
    <scope>NUCLEOTIDE SEQUENCE</scope>
    <source>
        <strain evidence="1">Expedition CK06-06</strain>
    </source>
</reference>
<gene>
    <name evidence="1" type="ORF">S12H4_32400</name>
</gene>
<dbReference type="AlphaFoldDB" id="X1UD06"/>
<feature type="non-terminal residue" evidence="1">
    <location>
        <position position="1"/>
    </location>
</feature>
<name>X1UD06_9ZZZZ</name>
<comment type="caution">
    <text evidence="1">The sequence shown here is derived from an EMBL/GenBank/DDBJ whole genome shotgun (WGS) entry which is preliminary data.</text>
</comment>
<organism evidence="1">
    <name type="scientific">marine sediment metagenome</name>
    <dbReference type="NCBI Taxonomy" id="412755"/>
    <lineage>
        <taxon>unclassified sequences</taxon>
        <taxon>metagenomes</taxon>
        <taxon>ecological metagenomes</taxon>
    </lineage>
</organism>
<proteinExistence type="predicted"/>